<dbReference type="EMBL" id="JACASE010000008">
    <property type="protein sequence ID" value="KAF6441024.1"/>
    <property type="molecule type" value="Genomic_DNA"/>
</dbReference>
<gene>
    <name evidence="1" type="ORF">HJG63_012253</name>
</gene>
<dbReference type="Proteomes" id="UP000593571">
    <property type="component" value="Unassembled WGS sequence"/>
</dbReference>
<evidence type="ECO:0000313" key="1">
    <source>
        <dbReference type="EMBL" id="KAF6441024.1"/>
    </source>
</evidence>
<accession>A0A7J8EZW1</accession>
<keyword evidence="2" id="KW-1185">Reference proteome</keyword>
<comment type="caution">
    <text evidence="1">The sequence shown here is derived from an EMBL/GenBank/DDBJ whole genome shotgun (WGS) entry which is preliminary data.</text>
</comment>
<name>A0A7J8EZW1_ROUAE</name>
<proteinExistence type="predicted"/>
<sequence length="136" mass="15029">MTCLFTSECSHMCFSTCCSSFFPICTSSFCANQQNVQNQAPEPSAAWKAAPRSEGDLLVTGQRPGLYSRCWLQLVASSKPCNLISLSFIMCLLEFSYLPVDLLLALQTGSPRMTFMFYLDRSGPLVFIGTLRGDLV</sequence>
<reference evidence="1 2" key="1">
    <citation type="journal article" date="2020" name="Nature">
        <title>Six reference-quality genomes reveal evolution of bat adaptations.</title>
        <authorList>
            <person name="Jebb D."/>
            <person name="Huang Z."/>
            <person name="Pippel M."/>
            <person name="Hughes G.M."/>
            <person name="Lavrichenko K."/>
            <person name="Devanna P."/>
            <person name="Winkler S."/>
            <person name="Jermiin L.S."/>
            <person name="Skirmuntt E.C."/>
            <person name="Katzourakis A."/>
            <person name="Burkitt-Gray L."/>
            <person name="Ray D.A."/>
            <person name="Sullivan K.A.M."/>
            <person name="Roscito J.G."/>
            <person name="Kirilenko B.M."/>
            <person name="Davalos L.M."/>
            <person name="Corthals A.P."/>
            <person name="Power M.L."/>
            <person name="Jones G."/>
            <person name="Ransome R.D."/>
            <person name="Dechmann D.K.N."/>
            <person name="Locatelli A.G."/>
            <person name="Puechmaille S.J."/>
            <person name="Fedrigo O."/>
            <person name="Jarvis E.D."/>
            <person name="Hiller M."/>
            <person name="Vernes S.C."/>
            <person name="Myers E.W."/>
            <person name="Teeling E.C."/>
        </authorList>
    </citation>
    <scope>NUCLEOTIDE SEQUENCE [LARGE SCALE GENOMIC DNA]</scope>
    <source>
        <strain evidence="1">MRouAeg1</strain>
        <tissue evidence="1">Muscle</tissue>
    </source>
</reference>
<evidence type="ECO:0000313" key="2">
    <source>
        <dbReference type="Proteomes" id="UP000593571"/>
    </source>
</evidence>
<protein>
    <submittedName>
        <fullName evidence="1">Uncharacterized protein</fullName>
    </submittedName>
</protein>
<organism evidence="1 2">
    <name type="scientific">Rousettus aegyptiacus</name>
    <name type="common">Egyptian fruit bat</name>
    <name type="synonym">Pteropus aegyptiacus</name>
    <dbReference type="NCBI Taxonomy" id="9407"/>
    <lineage>
        <taxon>Eukaryota</taxon>
        <taxon>Metazoa</taxon>
        <taxon>Chordata</taxon>
        <taxon>Craniata</taxon>
        <taxon>Vertebrata</taxon>
        <taxon>Euteleostomi</taxon>
        <taxon>Mammalia</taxon>
        <taxon>Eutheria</taxon>
        <taxon>Laurasiatheria</taxon>
        <taxon>Chiroptera</taxon>
        <taxon>Yinpterochiroptera</taxon>
        <taxon>Pteropodoidea</taxon>
        <taxon>Pteropodidae</taxon>
        <taxon>Rousettinae</taxon>
        <taxon>Rousettus</taxon>
    </lineage>
</organism>
<dbReference type="AlphaFoldDB" id="A0A7J8EZW1"/>